<dbReference type="InterPro" id="IPR015421">
    <property type="entry name" value="PyrdxlP-dep_Trfase_major"/>
</dbReference>
<comment type="cofactor">
    <cofactor evidence="1 7">
        <name>pyridoxal 5'-phosphate</name>
        <dbReference type="ChEBI" id="CHEBI:597326"/>
    </cofactor>
</comment>
<dbReference type="InterPro" id="IPR015424">
    <property type="entry name" value="PyrdxlP-dep_Trfase"/>
</dbReference>
<dbReference type="GO" id="GO:0046512">
    <property type="term" value="P:sphingosine biosynthetic process"/>
    <property type="evidence" value="ECO:0007669"/>
    <property type="project" value="TreeGrafter"/>
</dbReference>
<dbReference type="GO" id="GO:0004758">
    <property type="term" value="F:serine C-palmitoyltransferase activity"/>
    <property type="evidence" value="ECO:0007669"/>
    <property type="project" value="UniProtKB-EC"/>
</dbReference>
<evidence type="ECO:0000256" key="5">
    <source>
        <dbReference type="ARBA" id="ARBA00022898"/>
    </source>
</evidence>
<dbReference type="GO" id="GO:0030170">
    <property type="term" value="F:pyridoxal phosphate binding"/>
    <property type="evidence" value="ECO:0007669"/>
    <property type="project" value="InterPro"/>
</dbReference>
<dbReference type="Gene3D" id="3.40.640.10">
    <property type="entry name" value="Type I PLP-dependent aspartate aminotransferase-like (Major domain)"/>
    <property type="match status" value="1"/>
</dbReference>
<dbReference type="GO" id="GO:0017059">
    <property type="term" value="C:serine palmitoyltransferase complex"/>
    <property type="evidence" value="ECO:0007669"/>
    <property type="project" value="TreeGrafter"/>
</dbReference>
<dbReference type="SUPFAM" id="SSF53383">
    <property type="entry name" value="PLP-dependent transferases"/>
    <property type="match status" value="1"/>
</dbReference>
<dbReference type="OrthoDB" id="65434at2759"/>
<dbReference type="GO" id="GO:0046513">
    <property type="term" value="P:ceramide biosynthetic process"/>
    <property type="evidence" value="ECO:0007669"/>
    <property type="project" value="TreeGrafter"/>
</dbReference>
<proteinExistence type="inferred from homology"/>
<dbReference type="GO" id="GO:0016020">
    <property type="term" value="C:membrane"/>
    <property type="evidence" value="ECO:0007669"/>
    <property type="project" value="GOC"/>
</dbReference>
<dbReference type="InterPro" id="IPR004839">
    <property type="entry name" value="Aminotransferase_I/II_large"/>
</dbReference>
<keyword evidence="10" id="KW-1185">Reference proteome</keyword>
<dbReference type="EMBL" id="LXPE01000003">
    <property type="protein sequence ID" value="OBA28577.1"/>
    <property type="molecule type" value="Genomic_DNA"/>
</dbReference>
<dbReference type="InterPro" id="IPR015422">
    <property type="entry name" value="PyrdxlP-dep_Trfase_small"/>
</dbReference>
<evidence type="ECO:0000259" key="8">
    <source>
        <dbReference type="Pfam" id="PF00155"/>
    </source>
</evidence>
<evidence type="ECO:0000256" key="4">
    <source>
        <dbReference type="ARBA" id="ARBA00022679"/>
    </source>
</evidence>
<feature type="domain" description="Aminotransferase class I/classII large" evidence="8">
    <location>
        <begin position="71"/>
        <end position="428"/>
    </location>
</feature>
<evidence type="ECO:0000313" key="10">
    <source>
        <dbReference type="Proteomes" id="UP000092321"/>
    </source>
</evidence>
<dbReference type="PANTHER" id="PTHR13693">
    <property type="entry name" value="CLASS II AMINOTRANSFERASE/8-AMINO-7-OXONONANOATE SYNTHASE"/>
    <property type="match status" value="1"/>
</dbReference>
<dbReference type="Proteomes" id="UP000092321">
    <property type="component" value="Unassembled WGS sequence"/>
</dbReference>
<sequence length="477" mass="53522">MEIFDSIIKPSSVAPWFTMFESFFIRRMKQRIDDCFSRPTTGVPGRFIRCIERVSYNMNEYFTYPGAEKLCLNLSSYNYLGFAQSEGTCTDFVINNIDKWGVSSNGPRNLLGTTQLHLDTEALVARFVGKDDCIITSMGYSTNANFFNSFLNKNCLVISDELNHASIRTGVRLSGASVKPYKHNDMKVLEQLLREQISEGQPKTHKPWDKILICVEGLFSMEGTMCNLPELVKLKKKYKCYLFVDEAHSIGAMGPNGRGVCEYFGIDPNDVDVLMGTFTKSFGAAGGYIAADQKFINRLRLDLTTQNYAEPSPTPVLSQVYSSMKIIMGEMNPGEGLERLSRITFNSRYLRLGLQRLGFIVYGIADSPVVPLLLYAPSKMPAFSRLMLERNIAVVIVAYPATPLTESRVRFCISASLTKEDIDYVLRHVDEVGDMLFLKTSSGIGGGSLDGKPPRWNIEDVIAKTPEDCKDDRFFTI</sequence>
<protein>
    <recommendedName>
        <fullName evidence="3">serine C-palmitoyltransferase</fullName>
        <ecNumber evidence="3">2.3.1.50</ecNumber>
    </recommendedName>
</protein>
<dbReference type="PANTHER" id="PTHR13693:SF3">
    <property type="entry name" value="LD36009P"/>
    <property type="match status" value="1"/>
</dbReference>
<dbReference type="PROSITE" id="PS00599">
    <property type="entry name" value="AA_TRANSFER_CLASS_2"/>
    <property type="match status" value="1"/>
</dbReference>
<evidence type="ECO:0000256" key="2">
    <source>
        <dbReference type="ARBA" id="ARBA00008392"/>
    </source>
</evidence>
<dbReference type="AlphaFoldDB" id="A0A1B7TIK9"/>
<evidence type="ECO:0000256" key="7">
    <source>
        <dbReference type="RuleBase" id="RU003693"/>
    </source>
</evidence>
<keyword evidence="4 9" id="KW-0808">Transferase</keyword>
<accession>A0A1B7TIK9</accession>
<name>A0A1B7TIK9_9ASCO</name>
<dbReference type="InterPro" id="IPR050087">
    <property type="entry name" value="AON_synthase_class-II"/>
</dbReference>
<dbReference type="InterPro" id="IPR001917">
    <property type="entry name" value="Aminotrans_II_pyridoxalP_BS"/>
</dbReference>
<dbReference type="Pfam" id="PF00155">
    <property type="entry name" value="Aminotran_1_2"/>
    <property type="match status" value="1"/>
</dbReference>
<organism evidence="9 10">
    <name type="scientific">Hanseniaspora valbyensis NRRL Y-1626</name>
    <dbReference type="NCBI Taxonomy" id="766949"/>
    <lineage>
        <taxon>Eukaryota</taxon>
        <taxon>Fungi</taxon>
        <taxon>Dikarya</taxon>
        <taxon>Ascomycota</taxon>
        <taxon>Saccharomycotina</taxon>
        <taxon>Saccharomycetes</taxon>
        <taxon>Saccharomycodales</taxon>
        <taxon>Saccharomycodaceae</taxon>
        <taxon>Hanseniaspora</taxon>
    </lineage>
</organism>
<evidence type="ECO:0000256" key="6">
    <source>
        <dbReference type="ARBA" id="ARBA00048528"/>
    </source>
</evidence>
<dbReference type="Gene3D" id="3.90.1150.10">
    <property type="entry name" value="Aspartate Aminotransferase, domain 1"/>
    <property type="match status" value="1"/>
</dbReference>
<comment type="similarity">
    <text evidence="2 7">Belongs to the class-II pyridoxal-phosphate-dependent aminotransferase family.</text>
</comment>
<comment type="catalytic activity">
    <reaction evidence="6">
        <text>L-serine + hexadecanoyl-CoA + H(+) = 3-oxosphinganine + CO2 + CoA</text>
        <dbReference type="Rhea" id="RHEA:14761"/>
        <dbReference type="ChEBI" id="CHEBI:15378"/>
        <dbReference type="ChEBI" id="CHEBI:16526"/>
        <dbReference type="ChEBI" id="CHEBI:33384"/>
        <dbReference type="ChEBI" id="CHEBI:57287"/>
        <dbReference type="ChEBI" id="CHEBI:57379"/>
        <dbReference type="ChEBI" id="CHEBI:58299"/>
        <dbReference type="EC" id="2.3.1.50"/>
    </reaction>
</comment>
<evidence type="ECO:0000256" key="1">
    <source>
        <dbReference type="ARBA" id="ARBA00001933"/>
    </source>
</evidence>
<comment type="caution">
    <text evidence="9">The sequence shown here is derived from an EMBL/GenBank/DDBJ whole genome shotgun (WGS) entry which is preliminary data.</text>
</comment>
<dbReference type="CDD" id="cd06454">
    <property type="entry name" value="KBL_like"/>
    <property type="match status" value="1"/>
</dbReference>
<dbReference type="EC" id="2.3.1.50" evidence="3"/>
<keyword evidence="5 7" id="KW-0663">Pyridoxal phosphate</keyword>
<evidence type="ECO:0000256" key="3">
    <source>
        <dbReference type="ARBA" id="ARBA00013220"/>
    </source>
</evidence>
<evidence type="ECO:0000313" key="9">
    <source>
        <dbReference type="EMBL" id="OBA28577.1"/>
    </source>
</evidence>
<gene>
    <name evidence="9" type="ORF">HANVADRAFT_21297</name>
</gene>
<reference evidence="10" key="1">
    <citation type="journal article" date="2016" name="Proc. Natl. Acad. Sci. U.S.A.">
        <title>Comparative genomics of biotechnologically important yeasts.</title>
        <authorList>
            <person name="Riley R."/>
            <person name="Haridas S."/>
            <person name="Wolfe K.H."/>
            <person name="Lopes M.R."/>
            <person name="Hittinger C.T."/>
            <person name="Goeker M."/>
            <person name="Salamov A.A."/>
            <person name="Wisecaver J.H."/>
            <person name="Long T.M."/>
            <person name="Calvey C.H."/>
            <person name="Aerts A.L."/>
            <person name="Barry K.W."/>
            <person name="Choi C."/>
            <person name="Clum A."/>
            <person name="Coughlan A.Y."/>
            <person name="Deshpande S."/>
            <person name="Douglass A.P."/>
            <person name="Hanson S.J."/>
            <person name="Klenk H.-P."/>
            <person name="LaButti K.M."/>
            <person name="Lapidus A."/>
            <person name="Lindquist E.A."/>
            <person name="Lipzen A.M."/>
            <person name="Meier-Kolthoff J.P."/>
            <person name="Ohm R.A."/>
            <person name="Otillar R.P."/>
            <person name="Pangilinan J.L."/>
            <person name="Peng Y."/>
            <person name="Rokas A."/>
            <person name="Rosa C.A."/>
            <person name="Scheuner C."/>
            <person name="Sibirny A.A."/>
            <person name="Slot J.C."/>
            <person name="Stielow J.B."/>
            <person name="Sun H."/>
            <person name="Kurtzman C.P."/>
            <person name="Blackwell M."/>
            <person name="Grigoriev I.V."/>
            <person name="Jeffries T.W."/>
        </authorList>
    </citation>
    <scope>NUCLEOTIDE SEQUENCE [LARGE SCALE GENOMIC DNA]</scope>
    <source>
        <strain evidence="10">NRRL Y-1626</strain>
    </source>
</reference>